<accession>A0AAE0MC62</accession>
<feature type="compositionally biased region" description="Pro residues" evidence="5">
    <location>
        <begin position="91"/>
        <end position="101"/>
    </location>
</feature>
<evidence type="ECO:0000256" key="3">
    <source>
        <dbReference type="ARBA" id="ARBA00022840"/>
    </source>
</evidence>
<evidence type="ECO:0000259" key="6">
    <source>
        <dbReference type="PROSITE" id="PS50975"/>
    </source>
</evidence>
<evidence type="ECO:0000256" key="5">
    <source>
        <dbReference type="SAM" id="MobiDB-lite"/>
    </source>
</evidence>
<evidence type="ECO:0000313" key="8">
    <source>
        <dbReference type="Proteomes" id="UP001286456"/>
    </source>
</evidence>
<dbReference type="Gene3D" id="3.30.470.20">
    <property type="entry name" value="ATP-grasp fold, B domain"/>
    <property type="match status" value="1"/>
</dbReference>
<keyword evidence="3 4" id="KW-0067">ATP-binding</keyword>
<sequence length="707" mass="78015">MATTFASAFGLLARKSAAAAASPHHHHTSHSSHASHATRREHYCRNDYCRSYFWDVVPLNELFFIVNVVVMPSPPSLRRAARNPYMDLPDPRPASGPPPPGSADCFFGGLEDLGFFPDVWGTTDGVSNFTLIFSTRDGYMSRASFFQTRLQDCPFQVITFRERMTPLAKYTAISPASVSSRGSSMRNCVESAAAIVQWADLSTTMSISNVGEHMEGVSREMADRLSNTQWLTREPIERKRIALVRGRPDINTGGPVYQAARSLGLDLVIIDDPGHWLQPNTSYNKQCREAFLATDMTEDAGVVNRIIKSLNAYPLPIHGIFTLSDNFFVTVATVAEAMGLPTCPVSAFETAVDKYRSRLLQDSPGHTARVSSVHELNALLSVSADGKNQPSFTPTYPVIVKPTKGWSSECVSKVTKPQDLALAVEKATNRHGSSAVIEPFFDGPEIDVNFVLLKGEILFCEIADEPPCQADANDATVHDTFSPEALTLPSALPAYEQEIARTTLRDILVKLGFDTGIFHVEARMVNSSCEYREIAPGVVDLVPKAAPPPERPVCRLLEINARPPGYRVSVPSRHTYGVDYFAVRMLAAVDDMERLRMVAKPFSYASSRTPGAQYWSRLVYIPAPAVGTVTESRISPSDELKLRRPELAKHIVLAVDYTRPGQRIELYTDGARTYVAHMLVCSRVSRQEAIEVGNEVLANYQLGLRQD</sequence>
<evidence type="ECO:0000256" key="4">
    <source>
        <dbReference type="PROSITE-ProRule" id="PRU00409"/>
    </source>
</evidence>
<dbReference type="Proteomes" id="UP001286456">
    <property type="component" value="Unassembled WGS sequence"/>
</dbReference>
<dbReference type="Gene3D" id="3.40.50.20">
    <property type="match status" value="1"/>
</dbReference>
<dbReference type="InterPro" id="IPR052032">
    <property type="entry name" value="ATP-dep_AA_Ligase"/>
</dbReference>
<evidence type="ECO:0000256" key="1">
    <source>
        <dbReference type="ARBA" id="ARBA00022598"/>
    </source>
</evidence>
<protein>
    <recommendedName>
        <fullName evidence="6">ATP-grasp domain-containing protein</fullName>
    </recommendedName>
</protein>
<reference evidence="7" key="1">
    <citation type="journal article" date="2023" name="Mol. Phylogenet. Evol.">
        <title>Genome-scale phylogeny and comparative genomics of the fungal order Sordariales.</title>
        <authorList>
            <person name="Hensen N."/>
            <person name="Bonometti L."/>
            <person name="Westerberg I."/>
            <person name="Brannstrom I.O."/>
            <person name="Guillou S."/>
            <person name="Cros-Aarteil S."/>
            <person name="Calhoun S."/>
            <person name="Haridas S."/>
            <person name="Kuo A."/>
            <person name="Mondo S."/>
            <person name="Pangilinan J."/>
            <person name="Riley R."/>
            <person name="LaButti K."/>
            <person name="Andreopoulos B."/>
            <person name="Lipzen A."/>
            <person name="Chen C."/>
            <person name="Yan M."/>
            <person name="Daum C."/>
            <person name="Ng V."/>
            <person name="Clum A."/>
            <person name="Steindorff A."/>
            <person name="Ohm R.A."/>
            <person name="Martin F."/>
            <person name="Silar P."/>
            <person name="Natvig D.O."/>
            <person name="Lalanne C."/>
            <person name="Gautier V."/>
            <person name="Ament-Velasquez S.L."/>
            <person name="Kruys A."/>
            <person name="Hutchinson M.I."/>
            <person name="Powell A.J."/>
            <person name="Barry K."/>
            <person name="Miller A.N."/>
            <person name="Grigoriev I.V."/>
            <person name="Debuchy R."/>
            <person name="Gladieux P."/>
            <person name="Hiltunen Thoren M."/>
            <person name="Johannesson H."/>
        </authorList>
    </citation>
    <scope>NUCLEOTIDE SEQUENCE</scope>
    <source>
        <strain evidence="7">SMH4131-1</strain>
    </source>
</reference>
<dbReference type="AlphaFoldDB" id="A0AAE0MC62"/>
<dbReference type="PROSITE" id="PS50975">
    <property type="entry name" value="ATP_GRASP"/>
    <property type="match status" value="1"/>
</dbReference>
<dbReference type="PANTHER" id="PTHR43585">
    <property type="entry name" value="FUMIPYRROLE BIOSYNTHESIS PROTEIN C"/>
    <property type="match status" value="1"/>
</dbReference>
<dbReference type="InterPro" id="IPR013815">
    <property type="entry name" value="ATP_grasp_subdomain_1"/>
</dbReference>
<dbReference type="EMBL" id="JAUEPO010000003">
    <property type="protein sequence ID" value="KAK3327062.1"/>
    <property type="molecule type" value="Genomic_DNA"/>
</dbReference>
<dbReference type="PANTHER" id="PTHR43585:SF2">
    <property type="entry name" value="ATP-GRASP ENZYME FSQD"/>
    <property type="match status" value="1"/>
</dbReference>
<proteinExistence type="predicted"/>
<dbReference type="Pfam" id="PF18130">
    <property type="entry name" value="ATPgrasp_N"/>
    <property type="match status" value="1"/>
</dbReference>
<keyword evidence="8" id="KW-1185">Reference proteome</keyword>
<dbReference type="GO" id="GO:0005524">
    <property type="term" value="F:ATP binding"/>
    <property type="evidence" value="ECO:0007669"/>
    <property type="project" value="UniProtKB-UniRule"/>
</dbReference>
<gene>
    <name evidence="7" type="ORF">B0T19DRAFT_151387</name>
</gene>
<organism evidence="7 8">
    <name type="scientific">Cercophora scortea</name>
    <dbReference type="NCBI Taxonomy" id="314031"/>
    <lineage>
        <taxon>Eukaryota</taxon>
        <taxon>Fungi</taxon>
        <taxon>Dikarya</taxon>
        <taxon>Ascomycota</taxon>
        <taxon>Pezizomycotina</taxon>
        <taxon>Sordariomycetes</taxon>
        <taxon>Sordariomycetidae</taxon>
        <taxon>Sordariales</taxon>
        <taxon>Lasiosphaeriaceae</taxon>
        <taxon>Cercophora</taxon>
    </lineage>
</organism>
<reference evidence="7" key="2">
    <citation type="submission" date="2023-06" db="EMBL/GenBank/DDBJ databases">
        <authorList>
            <consortium name="Lawrence Berkeley National Laboratory"/>
            <person name="Haridas S."/>
            <person name="Hensen N."/>
            <person name="Bonometti L."/>
            <person name="Westerberg I."/>
            <person name="Brannstrom I.O."/>
            <person name="Guillou S."/>
            <person name="Cros-Aarteil S."/>
            <person name="Calhoun S."/>
            <person name="Kuo A."/>
            <person name="Mondo S."/>
            <person name="Pangilinan J."/>
            <person name="Riley R."/>
            <person name="Labutti K."/>
            <person name="Andreopoulos B."/>
            <person name="Lipzen A."/>
            <person name="Chen C."/>
            <person name="Yanf M."/>
            <person name="Daum C."/>
            <person name="Ng V."/>
            <person name="Clum A."/>
            <person name="Steindorff A."/>
            <person name="Ohm R."/>
            <person name="Martin F."/>
            <person name="Silar P."/>
            <person name="Natvig D."/>
            <person name="Lalanne C."/>
            <person name="Gautier V."/>
            <person name="Ament-Velasquez S.L."/>
            <person name="Kruys A."/>
            <person name="Hutchinson M.I."/>
            <person name="Powell A.J."/>
            <person name="Barry K."/>
            <person name="Miller A.N."/>
            <person name="Grigoriev I.V."/>
            <person name="Debuchy R."/>
            <person name="Gladieux P."/>
            <person name="Thoren M.H."/>
            <person name="Johannesson H."/>
        </authorList>
    </citation>
    <scope>NUCLEOTIDE SEQUENCE</scope>
    <source>
        <strain evidence="7">SMH4131-1</strain>
    </source>
</reference>
<name>A0AAE0MC62_9PEZI</name>
<evidence type="ECO:0000256" key="2">
    <source>
        <dbReference type="ARBA" id="ARBA00022741"/>
    </source>
</evidence>
<keyword evidence="1" id="KW-0436">Ligase</keyword>
<feature type="region of interest" description="Disordered" evidence="5">
    <location>
        <begin position="82"/>
        <end position="101"/>
    </location>
</feature>
<comment type="caution">
    <text evidence="7">The sequence shown here is derived from an EMBL/GenBank/DDBJ whole genome shotgun (WGS) entry which is preliminary data.</text>
</comment>
<dbReference type="Pfam" id="PF13535">
    <property type="entry name" value="ATP-grasp_4"/>
    <property type="match status" value="1"/>
</dbReference>
<dbReference type="GO" id="GO:0016874">
    <property type="term" value="F:ligase activity"/>
    <property type="evidence" value="ECO:0007669"/>
    <property type="project" value="UniProtKB-KW"/>
</dbReference>
<dbReference type="Gene3D" id="3.30.1490.20">
    <property type="entry name" value="ATP-grasp fold, A domain"/>
    <property type="match status" value="1"/>
</dbReference>
<dbReference type="SUPFAM" id="SSF56059">
    <property type="entry name" value="Glutathione synthetase ATP-binding domain-like"/>
    <property type="match status" value="1"/>
</dbReference>
<dbReference type="InterPro" id="IPR041472">
    <property type="entry name" value="BL00235/CARNS1_N"/>
</dbReference>
<dbReference type="GO" id="GO:0046872">
    <property type="term" value="F:metal ion binding"/>
    <property type="evidence" value="ECO:0007669"/>
    <property type="project" value="InterPro"/>
</dbReference>
<keyword evidence="2 4" id="KW-0547">Nucleotide-binding</keyword>
<dbReference type="InterPro" id="IPR011761">
    <property type="entry name" value="ATP-grasp"/>
</dbReference>
<evidence type="ECO:0000313" key="7">
    <source>
        <dbReference type="EMBL" id="KAK3327062.1"/>
    </source>
</evidence>
<feature type="domain" description="ATP-grasp" evidence="6">
    <location>
        <begin position="357"/>
        <end position="589"/>
    </location>
</feature>